<comment type="caution">
    <text evidence="1">The sequence shown here is derived from an EMBL/GenBank/DDBJ whole genome shotgun (WGS) entry which is preliminary data.</text>
</comment>
<accession>A0ACB8UMA1</accession>
<sequence>MEDSLLLVQSAPPGCEAAAPLVLIHDGGGTAVSYFYLESLDRTVYAIQNPRFYSREPWLGGLPEMGRVYACLIRRVVASGPLILGGWSLGGMLALEVANVLTRSSDIQVLGIAMIDSVHPLKVSAPSANVVPYQVEYSDSSRAETRELVAHCMNMAVAMASSWVLPVWKGCPDQQLLQDRKELEATLSSRMPAEYSQVCDVTEMDVPWRDLPPPLPPTVLLRCNDYVPVHPAADNANPIARVDVVREQEKLGWDDYGYDFISVVLDIPGHHYNIFHKDHVSSRMPSFLPFELHYLLTSIIIRLARRRYVASQTGV</sequence>
<protein>
    <submittedName>
        <fullName evidence="1">Uncharacterized protein</fullName>
    </submittedName>
</protein>
<gene>
    <name evidence="1" type="ORF">LOY88_006703</name>
</gene>
<dbReference type="EMBL" id="JALBCA010000192">
    <property type="protein sequence ID" value="KAI2381639.1"/>
    <property type="molecule type" value="Genomic_DNA"/>
</dbReference>
<proteinExistence type="predicted"/>
<name>A0ACB8UMA1_9EURO</name>
<evidence type="ECO:0000313" key="1">
    <source>
        <dbReference type="EMBL" id="KAI2381639.1"/>
    </source>
</evidence>
<organism evidence="1">
    <name type="scientific">Ophidiomyces ophidiicola</name>
    <dbReference type="NCBI Taxonomy" id="1387563"/>
    <lineage>
        <taxon>Eukaryota</taxon>
        <taxon>Fungi</taxon>
        <taxon>Dikarya</taxon>
        <taxon>Ascomycota</taxon>
        <taxon>Pezizomycotina</taxon>
        <taxon>Eurotiomycetes</taxon>
        <taxon>Eurotiomycetidae</taxon>
        <taxon>Onygenales</taxon>
        <taxon>Onygenaceae</taxon>
        <taxon>Ophidiomyces</taxon>
    </lineage>
</organism>
<reference evidence="1" key="1">
    <citation type="journal article" date="2022" name="bioRxiv">
        <title>Population genetic analysis of Ophidiomyces ophidiicola, the causative agent of snake fungal disease, indicates recent introductions to the USA.</title>
        <authorList>
            <person name="Ladner J.T."/>
            <person name="Palmer J.M."/>
            <person name="Ettinger C.L."/>
            <person name="Stajich J.E."/>
            <person name="Farrell T.M."/>
            <person name="Glorioso B.M."/>
            <person name="Lawson B."/>
            <person name="Price S.J."/>
            <person name="Stengle A.G."/>
            <person name="Grear D.A."/>
            <person name="Lorch J.M."/>
        </authorList>
    </citation>
    <scope>NUCLEOTIDE SEQUENCE</scope>
    <source>
        <strain evidence="1">NWHC 24266-5</strain>
    </source>
</reference>